<dbReference type="GO" id="GO:0016740">
    <property type="term" value="F:transferase activity"/>
    <property type="evidence" value="ECO:0007669"/>
    <property type="project" value="UniProtKB-KW"/>
</dbReference>
<dbReference type="InterPro" id="IPR011009">
    <property type="entry name" value="Kinase-like_dom_sf"/>
</dbReference>
<keyword evidence="1" id="KW-0808">Transferase</keyword>
<dbReference type="Proteomes" id="UP000265419">
    <property type="component" value="Unassembled WGS sequence"/>
</dbReference>
<proteinExistence type="predicted"/>
<protein>
    <submittedName>
        <fullName evidence="1">Aminoglycoside phosphotransferase family protein</fullName>
    </submittedName>
</protein>
<name>A0A399J6S6_9MICC</name>
<sequence>METRNGEPREAGRHSAAGIDPAVEWAAGVLGLRPEALGIGWEREREWSRVRRLDRPGGRRAWLKQVPAGLHAEAALTSILARAGVPGALPVLAAEPSEGWLLLPDGGPTLSEALGDGEADSGAALAGPWEETLRGYARLQRAAEAHVDELLAAGVPDLRPEALPELAERLVFEDAPELAHLLPLWEADAACLAASGIRPSVQHEDLHPGNVFASSLTAFDWGDASVSHPWQSLTVAVQEPWELAAQEVYLREWGRDPGDPRTAAELAAARRLGCVGRAASWARVRDAVGVPPRFGNPVAGWLARGEDW</sequence>
<evidence type="ECO:0000313" key="2">
    <source>
        <dbReference type="Proteomes" id="UP000265419"/>
    </source>
</evidence>
<gene>
    <name evidence="1" type="ORF">DWB68_14810</name>
</gene>
<keyword evidence="2" id="KW-1185">Reference proteome</keyword>
<accession>A0A399J6S6</accession>
<reference evidence="1 2" key="1">
    <citation type="submission" date="2018-07" db="EMBL/GenBank/DDBJ databases">
        <title>Arthrobacter sp. nov., isolated from raw cow's milk with high bacterial count.</title>
        <authorList>
            <person name="Hahne J."/>
            <person name="Isele D."/>
            <person name="Lipski A."/>
        </authorList>
    </citation>
    <scope>NUCLEOTIDE SEQUENCE [LARGE SCALE GENOMIC DNA]</scope>
    <source>
        <strain evidence="1 2">JZ R-35</strain>
    </source>
</reference>
<evidence type="ECO:0000313" key="1">
    <source>
        <dbReference type="EMBL" id="RII41024.1"/>
    </source>
</evidence>
<dbReference type="EMBL" id="QQXK01000040">
    <property type="protein sequence ID" value="RII41024.1"/>
    <property type="molecule type" value="Genomic_DNA"/>
</dbReference>
<organism evidence="1 2">
    <name type="scientific">Galactobacter valiniphilus</name>
    <dbReference type="NCBI Taxonomy" id="2676122"/>
    <lineage>
        <taxon>Bacteria</taxon>
        <taxon>Bacillati</taxon>
        <taxon>Actinomycetota</taxon>
        <taxon>Actinomycetes</taxon>
        <taxon>Micrococcales</taxon>
        <taxon>Micrococcaceae</taxon>
        <taxon>Galactobacter</taxon>
    </lineage>
</organism>
<dbReference type="SUPFAM" id="SSF56112">
    <property type="entry name" value="Protein kinase-like (PK-like)"/>
    <property type="match status" value="1"/>
</dbReference>
<dbReference type="RefSeq" id="WP_119425894.1">
    <property type="nucleotide sequence ID" value="NZ_QQXK01000040.1"/>
</dbReference>
<dbReference type="AlphaFoldDB" id="A0A399J6S6"/>
<comment type="caution">
    <text evidence="1">The sequence shown here is derived from an EMBL/GenBank/DDBJ whole genome shotgun (WGS) entry which is preliminary data.</text>
</comment>